<sequence length="113" mass="12470">MQTASLLKDLAYGDERPAISVLFESETSKEIRILMRAGQVMKEHKTAFPITVELYRGAVDFGVEGKVLNLVAGDMLSLAPSVPHDLKATEDAIIRLTLSKLDTEERVKDVAKK</sequence>
<name>A0AAU9DA84_9BACT</name>
<organism evidence="1 2">
    <name type="scientific">Fulvitalea axinellae</name>
    <dbReference type="NCBI Taxonomy" id="1182444"/>
    <lineage>
        <taxon>Bacteria</taxon>
        <taxon>Pseudomonadati</taxon>
        <taxon>Bacteroidota</taxon>
        <taxon>Cytophagia</taxon>
        <taxon>Cytophagales</taxon>
        <taxon>Persicobacteraceae</taxon>
        <taxon>Fulvitalea</taxon>
    </lineage>
</organism>
<evidence type="ECO:0000313" key="2">
    <source>
        <dbReference type="Proteomes" id="UP001348817"/>
    </source>
</evidence>
<dbReference type="Proteomes" id="UP001348817">
    <property type="component" value="Chromosome"/>
</dbReference>
<dbReference type="EMBL" id="AP025314">
    <property type="protein sequence ID" value="BDD07780.1"/>
    <property type="molecule type" value="Genomic_DNA"/>
</dbReference>
<reference evidence="1 2" key="1">
    <citation type="submission" date="2021-12" db="EMBL/GenBank/DDBJ databases">
        <title>Genome sequencing of bacteria with rrn-lacking chromosome and rrn-plasmid.</title>
        <authorList>
            <person name="Anda M."/>
            <person name="Iwasaki W."/>
        </authorList>
    </citation>
    <scope>NUCLEOTIDE SEQUENCE [LARGE SCALE GENOMIC DNA]</scope>
    <source>
        <strain evidence="1 2">DSM 100852</strain>
    </source>
</reference>
<dbReference type="KEGG" id="fax:FUAX_02120"/>
<gene>
    <name evidence="1" type="ORF">FUAX_02120</name>
</gene>
<evidence type="ECO:0000313" key="1">
    <source>
        <dbReference type="EMBL" id="BDD07780.1"/>
    </source>
</evidence>
<dbReference type="InterPro" id="IPR014710">
    <property type="entry name" value="RmlC-like_jellyroll"/>
</dbReference>
<dbReference type="AlphaFoldDB" id="A0AAU9DA84"/>
<dbReference type="RefSeq" id="WP_338393084.1">
    <property type="nucleotide sequence ID" value="NZ_AP025314.1"/>
</dbReference>
<accession>A0AAU9DA84</accession>
<proteinExistence type="predicted"/>
<protein>
    <submittedName>
        <fullName evidence="1">Cupin</fullName>
    </submittedName>
</protein>
<keyword evidence="2" id="KW-1185">Reference proteome</keyword>
<dbReference type="Gene3D" id="2.60.120.10">
    <property type="entry name" value="Jelly Rolls"/>
    <property type="match status" value="1"/>
</dbReference>
<dbReference type="SUPFAM" id="SSF51182">
    <property type="entry name" value="RmlC-like cupins"/>
    <property type="match status" value="1"/>
</dbReference>
<dbReference type="InterPro" id="IPR011051">
    <property type="entry name" value="RmlC_Cupin_sf"/>
</dbReference>